<evidence type="ECO:0000313" key="1">
    <source>
        <dbReference type="EMBL" id="MBA5639620.1"/>
    </source>
</evidence>
<dbReference type="RefSeq" id="WP_182166305.1">
    <property type="nucleotide sequence ID" value="NZ_JACEZT010000017.1"/>
</dbReference>
<dbReference type="Proteomes" id="UP000534388">
    <property type="component" value="Unassembled WGS sequence"/>
</dbReference>
<comment type="caution">
    <text evidence="1">The sequence shown here is derived from an EMBL/GenBank/DDBJ whole genome shotgun (WGS) entry which is preliminary data.</text>
</comment>
<dbReference type="EMBL" id="JACEZT010000017">
    <property type="protein sequence ID" value="MBA5639620.1"/>
    <property type="molecule type" value="Genomic_DNA"/>
</dbReference>
<gene>
    <name evidence="1" type="ORF">H3H37_21410</name>
</gene>
<sequence length="58" mass="6869">MNKLPPIALLLYKAYLRSRLDHCQRHLHTIAAQRENDFQAERLLHREVAVVRAKLHTL</sequence>
<name>A0A7W2EW17_9BURK</name>
<organism evidence="1 2">
    <name type="scientific">Rugamonas brunnea</name>
    <dbReference type="NCBI Taxonomy" id="2758569"/>
    <lineage>
        <taxon>Bacteria</taxon>
        <taxon>Pseudomonadati</taxon>
        <taxon>Pseudomonadota</taxon>
        <taxon>Betaproteobacteria</taxon>
        <taxon>Burkholderiales</taxon>
        <taxon>Oxalobacteraceae</taxon>
        <taxon>Telluria group</taxon>
        <taxon>Rugamonas</taxon>
    </lineage>
</organism>
<dbReference type="AlphaFoldDB" id="A0A7W2EW17"/>
<proteinExistence type="predicted"/>
<accession>A0A7W2EW17</accession>
<reference evidence="1 2" key="1">
    <citation type="submission" date="2020-07" db="EMBL/GenBank/DDBJ databases">
        <title>Novel species isolated from subtropical streams in China.</title>
        <authorList>
            <person name="Lu H."/>
        </authorList>
    </citation>
    <scope>NUCLEOTIDE SEQUENCE [LARGE SCALE GENOMIC DNA]</scope>
    <source>
        <strain evidence="1 2">LX20W</strain>
    </source>
</reference>
<protein>
    <submittedName>
        <fullName evidence="1">Uncharacterized protein</fullName>
    </submittedName>
</protein>
<keyword evidence="2" id="KW-1185">Reference proteome</keyword>
<evidence type="ECO:0000313" key="2">
    <source>
        <dbReference type="Proteomes" id="UP000534388"/>
    </source>
</evidence>